<feature type="domain" description="RNA polymerase sigma-70 region 2" evidence="5">
    <location>
        <begin position="33"/>
        <end position="97"/>
    </location>
</feature>
<dbReference type="InterPro" id="IPR013249">
    <property type="entry name" value="RNA_pol_sigma70_r4_t2"/>
</dbReference>
<keyword evidence="8" id="KW-1185">Reference proteome</keyword>
<evidence type="ECO:0000313" key="7">
    <source>
        <dbReference type="EMBL" id="XAN06040.1"/>
    </source>
</evidence>
<dbReference type="NCBIfam" id="TIGR02937">
    <property type="entry name" value="sigma70-ECF"/>
    <property type="match status" value="1"/>
</dbReference>
<dbReference type="InterPro" id="IPR036388">
    <property type="entry name" value="WH-like_DNA-bd_sf"/>
</dbReference>
<evidence type="ECO:0000259" key="5">
    <source>
        <dbReference type="Pfam" id="PF04542"/>
    </source>
</evidence>
<protein>
    <submittedName>
        <fullName evidence="7">Sigma-70 family RNA polymerase sigma factor</fullName>
    </submittedName>
</protein>
<dbReference type="Pfam" id="PF08281">
    <property type="entry name" value="Sigma70_r4_2"/>
    <property type="match status" value="1"/>
</dbReference>
<evidence type="ECO:0000256" key="4">
    <source>
        <dbReference type="ARBA" id="ARBA00023163"/>
    </source>
</evidence>
<dbReference type="InterPro" id="IPR014284">
    <property type="entry name" value="RNA_pol_sigma-70_dom"/>
</dbReference>
<gene>
    <name evidence="7" type="ORF">AADG42_01530</name>
</gene>
<comment type="similarity">
    <text evidence="1">Belongs to the sigma-70 factor family. ECF subfamily.</text>
</comment>
<dbReference type="Gene3D" id="1.10.1740.10">
    <property type="match status" value="1"/>
</dbReference>
<dbReference type="Pfam" id="PF04542">
    <property type="entry name" value="Sigma70_r2"/>
    <property type="match status" value="1"/>
</dbReference>
<accession>A0ABZ3FMK7</accession>
<dbReference type="CDD" id="cd06171">
    <property type="entry name" value="Sigma70_r4"/>
    <property type="match status" value="1"/>
</dbReference>
<dbReference type="Gene3D" id="1.10.10.10">
    <property type="entry name" value="Winged helix-like DNA-binding domain superfamily/Winged helix DNA-binding domain"/>
    <property type="match status" value="1"/>
</dbReference>
<dbReference type="PANTHER" id="PTHR43133">
    <property type="entry name" value="RNA POLYMERASE ECF-TYPE SIGMA FACTO"/>
    <property type="match status" value="1"/>
</dbReference>
<dbReference type="Proteomes" id="UP001442841">
    <property type="component" value="Chromosome"/>
</dbReference>
<name>A0ABZ3FMK7_9ACTN</name>
<dbReference type="InterPro" id="IPR013324">
    <property type="entry name" value="RNA_pol_sigma_r3/r4-like"/>
</dbReference>
<dbReference type="PANTHER" id="PTHR43133:SF25">
    <property type="entry name" value="RNA POLYMERASE SIGMA FACTOR RFAY-RELATED"/>
    <property type="match status" value="1"/>
</dbReference>
<proteinExistence type="inferred from homology"/>
<dbReference type="InterPro" id="IPR007627">
    <property type="entry name" value="RNA_pol_sigma70_r2"/>
</dbReference>
<dbReference type="SUPFAM" id="SSF88946">
    <property type="entry name" value="Sigma2 domain of RNA polymerase sigma factors"/>
    <property type="match status" value="1"/>
</dbReference>
<evidence type="ECO:0000256" key="3">
    <source>
        <dbReference type="ARBA" id="ARBA00023082"/>
    </source>
</evidence>
<sequence length="199" mass="22440">MTDRRPEASLAEPTDVELWDGVCDRVEADFAALFRRYNKAVYNFAFRATASWSVAEDLVQATFATLWRRAREGTVDPLKRDSALPILLAMTRNEVLNTHKMGKRRLRLVEKVEEQPWSDPDNVDEWVEQEASMARVRQVLGRIPEEQRAVIEMVVWSGLDLPECAYALGIPLGTVKSRLARARKKLATTEVGALLGGDA</sequence>
<feature type="domain" description="RNA polymerase sigma factor 70 region 4 type 2" evidence="6">
    <location>
        <begin position="135"/>
        <end position="186"/>
    </location>
</feature>
<dbReference type="EMBL" id="CP154795">
    <property type="protein sequence ID" value="XAN06040.1"/>
    <property type="molecule type" value="Genomic_DNA"/>
</dbReference>
<evidence type="ECO:0000256" key="1">
    <source>
        <dbReference type="ARBA" id="ARBA00010641"/>
    </source>
</evidence>
<organism evidence="7 8">
    <name type="scientific">Ammonicoccus fulvus</name>
    <dbReference type="NCBI Taxonomy" id="3138240"/>
    <lineage>
        <taxon>Bacteria</taxon>
        <taxon>Bacillati</taxon>
        <taxon>Actinomycetota</taxon>
        <taxon>Actinomycetes</taxon>
        <taxon>Propionibacteriales</taxon>
        <taxon>Propionibacteriaceae</taxon>
        <taxon>Ammonicoccus</taxon>
    </lineage>
</organism>
<dbReference type="SUPFAM" id="SSF88659">
    <property type="entry name" value="Sigma3 and sigma4 domains of RNA polymerase sigma factors"/>
    <property type="match status" value="1"/>
</dbReference>
<evidence type="ECO:0000256" key="2">
    <source>
        <dbReference type="ARBA" id="ARBA00023015"/>
    </source>
</evidence>
<keyword evidence="2" id="KW-0805">Transcription regulation</keyword>
<dbReference type="RefSeq" id="WP_425307478.1">
    <property type="nucleotide sequence ID" value="NZ_CP154795.1"/>
</dbReference>
<dbReference type="InterPro" id="IPR013325">
    <property type="entry name" value="RNA_pol_sigma_r2"/>
</dbReference>
<keyword evidence="3" id="KW-0731">Sigma factor</keyword>
<keyword evidence="4" id="KW-0804">Transcription</keyword>
<reference evidence="7 8" key="1">
    <citation type="submission" date="2024-04" db="EMBL/GenBank/DDBJ databases">
        <title>Isolation of an actinomycete strain from pig manure.</title>
        <authorList>
            <person name="Gong T."/>
            <person name="Yu Z."/>
            <person name="An M."/>
            <person name="Wei C."/>
            <person name="Yang W."/>
            <person name="Liu L."/>
        </authorList>
    </citation>
    <scope>NUCLEOTIDE SEQUENCE [LARGE SCALE GENOMIC DNA]</scope>
    <source>
        <strain evidence="7 8">ZF39</strain>
    </source>
</reference>
<dbReference type="InterPro" id="IPR039425">
    <property type="entry name" value="RNA_pol_sigma-70-like"/>
</dbReference>
<evidence type="ECO:0000313" key="8">
    <source>
        <dbReference type="Proteomes" id="UP001442841"/>
    </source>
</evidence>
<evidence type="ECO:0000259" key="6">
    <source>
        <dbReference type="Pfam" id="PF08281"/>
    </source>
</evidence>